<reference evidence="1 2" key="2">
    <citation type="submission" date="2016-08" db="EMBL/GenBank/DDBJ databases">
        <title>Pervasive Adenine N6-methylation of Active Genes in Fungi.</title>
        <authorList>
            <consortium name="DOE Joint Genome Institute"/>
            <person name="Mondo S.J."/>
            <person name="Dannebaum R.O."/>
            <person name="Kuo R.C."/>
            <person name="Labutti K."/>
            <person name="Haridas S."/>
            <person name="Kuo A."/>
            <person name="Salamov A."/>
            <person name="Ahrendt S.R."/>
            <person name="Lipzen A."/>
            <person name="Sullivan W."/>
            <person name="Andreopoulos W.B."/>
            <person name="Clum A."/>
            <person name="Lindquist E."/>
            <person name="Daum C."/>
            <person name="Ramamoorthy G.K."/>
            <person name="Gryganskyi A."/>
            <person name="Culley D."/>
            <person name="Magnuson J.K."/>
            <person name="James T.Y."/>
            <person name="O'Malley M.A."/>
            <person name="Stajich J.E."/>
            <person name="Spatafora J.W."/>
            <person name="Visel A."/>
            <person name="Grigoriev I.V."/>
        </authorList>
    </citation>
    <scope>NUCLEOTIDE SEQUENCE [LARGE SCALE GENOMIC DNA]</scope>
    <source>
        <strain evidence="2">finn</strain>
    </source>
</reference>
<gene>
    <name evidence="1" type="ORF">BCR36DRAFT_586688</name>
</gene>
<name>A0A1Y1UYA2_9FUNG</name>
<reference evidence="1 2" key="1">
    <citation type="submission" date="2016-08" db="EMBL/GenBank/DDBJ databases">
        <title>Genomes of anaerobic fungi encode conserved fungal cellulosomes for biomass hydrolysis.</title>
        <authorList>
            <consortium name="DOE Joint Genome Institute"/>
            <person name="Haitjema C.H."/>
            <person name="Gilmore S.P."/>
            <person name="Henske J.K."/>
            <person name="Solomon K.V."/>
            <person name="De Groot R."/>
            <person name="Kuo A."/>
            <person name="Mondo S.J."/>
            <person name="Salamov A.A."/>
            <person name="Labutti K."/>
            <person name="Zhao Z."/>
            <person name="Chiniquy J."/>
            <person name="Barry K."/>
            <person name="Brewer H.M."/>
            <person name="Purvine S.O."/>
            <person name="Wright A.T."/>
            <person name="Boxma B."/>
            <person name="Van Alen T."/>
            <person name="Hackstein J.H."/>
            <person name="Baker S.E."/>
            <person name="Grigoriev I.V."/>
            <person name="O'Malley M.A."/>
        </authorList>
    </citation>
    <scope>NUCLEOTIDE SEQUENCE [LARGE SCALE GENOMIC DNA]</scope>
    <source>
        <strain evidence="2">finn</strain>
    </source>
</reference>
<evidence type="ECO:0000313" key="1">
    <source>
        <dbReference type="EMBL" id="ORX43407.1"/>
    </source>
</evidence>
<proteinExistence type="predicted"/>
<evidence type="ECO:0000313" key="2">
    <source>
        <dbReference type="Proteomes" id="UP000193719"/>
    </source>
</evidence>
<sequence length="70" mass="8188">MSDPIPLLDSQVGQIQNIECKSEQPLTCHKIINTIDTLNKMCGEQSVYRYWDDNEEEMINGNSFFYKLEE</sequence>
<protein>
    <submittedName>
        <fullName evidence="1">Uncharacterized protein</fullName>
    </submittedName>
</protein>
<keyword evidence="2" id="KW-1185">Reference proteome</keyword>
<dbReference type="OrthoDB" id="58570at2759"/>
<accession>A0A1Y1UYA2</accession>
<comment type="caution">
    <text evidence="1">The sequence shown here is derived from an EMBL/GenBank/DDBJ whole genome shotgun (WGS) entry which is preliminary data.</text>
</comment>
<dbReference type="Proteomes" id="UP000193719">
    <property type="component" value="Unassembled WGS sequence"/>
</dbReference>
<dbReference type="EMBL" id="MCFH01000053">
    <property type="protein sequence ID" value="ORX43407.1"/>
    <property type="molecule type" value="Genomic_DNA"/>
</dbReference>
<organism evidence="1 2">
    <name type="scientific">Piromyces finnis</name>
    <dbReference type="NCBI Taxonomy" id="1754191"/>
    <lineage>
        <taxon>Eukaryota</taxon>
        <taxon>Fungi</taxon>
        <taxon>Fungi incertae sedis</taxon>
        <taxon>Chytridiomycota</taxon>
        <taxon>Chytridiomycota incertae sedis</taxon>
        <taxon>Neocallimastigomycetes</taxon>
        <taxon>Neocallimastigales</taxon>
        <taxon>Neocallimastigaceae</taxon>
        <taxon>Piromyces</taxon>
    </lineage>
</organism>
<dbReference type="AlphaFoldDB" id="A0A1Y1UYA2"/>